<organism evidence="1 2">
    <name type="scientific">Panicum miliaceum</name>
    <name type="common">Proso millet</name>
    <name type="synonym">Broomcorn millet</name>
    <dbReference type="NCBI Taxonomy" id="4540"/>
    <lineage>
        <taxon>Eukaryota</taxon>
        <taxon>Viridiplantae</taxon>
        <taxon>Streptophyta</taxon>
        <taxon>Embryophyta</taxon>
        <taxon>Tracheophyta</taxon>
        <taxon>Spermatophyta</taxon>
        <taxon>Magnoliopsida</taxon>
        <taxon>Liliopsida</taxon>
        <taxon>Poales</taxon>
        <taxon>Poaceae</taxon>
        <taxon>PACMAD clade</taxon>
        <taxon>Panicoideae</taxon>
        <taxon>Panicodae</taxon>
        <taxon>Paniceae</taxon>
        <taxon>Panicinae</taxon>
        <taxon>Panicum</taxon>
        <taxon>Panicum sect. Panicum</taxon>
    </lineage>
</organism>
<protein>
    <submittedName>
        <fullName evidence="1">Retrotransposon protein, putative, unclassified</fullName>
    </submittedName>
</protein>
<keyword evidence="2" id="KW-1185">Reference proteome</keyword>
<reference evidence="2" key="1">
    <citation type="journal article" date="2019" name="Nat. Commun.">
        <title>The genome of broomcorn millet.</title>
        <authorList>
            <person name="Zou C."/>
            <person name="Miki D."/>
            <person name="Li D."/>
            <person name="Tang Q."/>
            <person name="Xiao L."/>
            <person name="Rajput S."/>
            <person name="Deng P."/>
            <person name="Jia W."/>
            <person name="Huang R."/>
            <person name="Zhang M."/>
            <person name="Sun Y."/>
            <person name="Hu J."/>
            <person name="Fu X."/>
            <person name="Schnable P.S."/>
            <person name="Li F."/>
            <person name="Zhang H."/>
            <person name="Feng B."/>
            <person name="Zhu X."/>
            <person name="Liu R."/>
            <person name="Schnable J.C."/>
            <person name="Zhu J.-K."/>
            <person name="Zhang H."/>
        </authorList>
    </citation>
    <scope>NUCLEOTIDE SEQUENCE [LARGE SCALE GENOMIC DNA]</scope>
</reference>
<dbReference type="Proteomes" id="UP000275267">
    <property type="component" value="Unassembled WGS sequence"/>
</dbReference>
<evidence type="ECO:0000313" key="1">
    <source>
        <dbReference type="EMBL" id="RLN33192.1"/>
    </source>
</evidence>
<evidence type="ECO:0000313" key="2">
    <source>
        <dbReference type="Proteomes" id="UP000275267"/>
    </source>
</evidence>
<accession>A0A3L6T4U7</accession>
<dbReference type="EMBL" id="PQIB02000002">
    <property type="protein sequence ID" value="RLN33192.1"/>
    <property type="molecule type" value="Genomic_DNA"/>
</dbReference>
<dbReference type="AlphaFoldDB" id="A0A3L6T4U7"/>
<gene>
    <name evidence="1" type="ORF">C2845_PM03G29070</name>
</gene>
<sequence>MVAFDFVHRRLAPLQACRHLAWFYTGPADISRLTSGERFDHDEAVLVHLMVQTTNVRDVAMFILPVEVKPLCADPARHIILDTMPWTDARGLVVAAAQPKDEAPSHGGATLVASEGAVEPCGLVGREGLSSGGIDMLFRASRCMADVVGLGELAALVAVAPNDAVDQPPGCIHLRRW</sequence>
<name>A0A3L6T4U7_PANMI</name>
<proteinExistence type="predicted"/>
<comment type="caution">
    <text evidence="1">The sequence shown here is derived from an EMBL/GenBank/DDBJ whole genome shotgun (WGS) entry which is preliminary data.</text>
</comment>